<dbReference type="PANTHER" id="PTHR42721:SF11">
    <property type="entry name" value="BETA-D-XYLOSIDASE 5-RELATED"/>
    <property type="match status" value="1"/>
</dbReference>
<dbReference type="EMBL" id="JADFTS010000004">
    <property type="protein sequence ID" value="KAF9611296.1"/>
    <property type="molecule type" value="Genomic_DNA"/>
</dbReference>
<dbReference type="PANTHER" id="PTHR42721">
    <property type="entry name" value="SUGAR HYDROLASE-RELATED"/>
    <property type="match status" value="1"/>
</dbReference>
<accession>A0A835I4V7</accession>
<keyword evidence="1" id="KW-0378">Hydrolase</keyword>
<evidence type="ECO:0000256" key="1">
    <source>
        <dbReference type="ARBA" id="ARBA00022801"/>
    </source>
</evidence>
<dbReference type="GO" id="GO:0009044">
    <property type="term" value="F:xylan 1,4-beta-xylosidase activity"/>
    <property type="evidence" value="ECO:0007669"/>
    <property type="project" value="InterPro"/>
</dbReference>
<dbReference type="Gene3D" id="3.40.50.1700">
    <property type="entry name" value="Glycoside hydrolase family 3 C-terminal domain"/>
    <property type="match status" value="1"/>
</dbReference>
<feature type="domain" description="Glycoside hydrolase family 3 C-terminal" evidence="3">
    <location>
        <begin position="88"/>
        <end position="141"/>
    </location>
</feature>
<keyword evidence="5" id="KW-1185">Reference proteome</keyword>
<dbReference type="SUPFAM" id="SSF52279">
    <property type="entry name" value="Beta-D-glucan exohydrolase, C-terminal domain"/>
    <property type="match status" value="1"/>
</dbReference>
<name>A0A835I4V7_9MAGN</name>
<protein>
    <recommendedName>
        <fullName evidence="3">Glycoside hydrolase family 3 C-terminal domain-containing protein</fullName>
    </recommendedName>
</protein>
<evidence type="ECO:0000256" key="2">
    <source>
        <dbReference type="ARBA" id="ARBA00023295"/>
    </source>
</evidence>
<comment type="caution">
    <text evidence="4">The sequence shown here is derived from an EMBL/GenBank/DDBJ whole genome shotgun (WGS) entry which is preliminary data.</text>
</comment>
<dbReference type="InterPro" id="IPR044993">
    <property type="entry name" value="BXL"/>
</dbReference>
<dbReference type="Proteomes" id="UP000631114">
    <property type="component" value="Unassembled WGS sequence"/>
</dbReference>
<evidence type="ECO:0000259" key="3">
    <source>
        <dbReference type="Pfam" id="PF01915"/>
    </source>
</evidence>
<dbReference type="OrthoDB" id="47059at2759"/>
<dbReference type="InterPro" id="IPR036881">
    <property type="entry name" value="Glyco_hydro_3_C_sf"/>
</dbReference>
<reference evidence="4 5" key="1">
    <citation type="submission" date="2020-10" db="EMBL/GenBank/DDBJ databases">
        <title>The Coptis chinensis genome and diversification of protoberbering-type alkaloids.</title>
        <authorList>
            <person name="Wang B."/>
            <person name="Shu S."/>
            <person name="Song C."/>
            <person name="Liu Y."/>
        </authorList>
    </citation>
    <scope>NUCLEOTIDE SEQUENCE [LARGE SCALE GENOMIC DNA]</scope>
    <source>
        <strain evidence="4">HL-2020</strain>
        <tissue evidence="4">Leaf</tissue>
    </source>
</reference>
<evidence type="ECO:0000313" key="4">
    <source>
        <dbReference type="EMBL" id="KAF9611296.1"/>
    </source>
</evidence>
<dbReference type="GO" id="GO:0031222">
    <property type="term" value="P:arabinan catabolic process"/>
    <property type="evidence" value="ECO:0007669"/>
    <property type="project" value="TreeGrafter"/>
</dbReference>
<dbReference type="InterPro" id="IPR002772">
    <property type="entry name" value="Glyco_hydro_3_C"/>
</dbReference>
<organism evidence="4 5">
    <name type="scientific">Coptis chinensis</name>
    <dbReference type="NCBI Taxonomy" id="261450"/>
    <lineage>
        <taxon>Eukaryota</taxon>
        <taxon>Viridiplantae</taxon>
        <taxon>Streptophyta</taxon>
        <taxon>Embryophyta</taxon>
        <taxon>Tracheophyta</taxon>
        <taxon>Spermatophyta</taxon>
        <taxon>Magnoliopsida</taxon>
        <taxon>Ranunculales</taxon>
        <taxon>Ranunculaceae</taxon>
        <taxon>Coptidoideae</taxon>
        <taxon>Coptis</taxon>
    </lineage>
</organism>
<dbReference type="Pfam" id="PF01915">
    <property type="entry name" value="Glyco_hydro_3_C"/>
    <property type="match status" value="1"/>
</dbReference>
<sequence>MRPSGDCGIFMGIDLDCGDFVQIRSGSILNGKPGNYGALGRDDICSPASLELAAESGVTCRYVTPLAGLGSYANVKYAPGCTDVKYANVRKNIPTIVVIFSAGGIDITILLNNLKLQRASAIVWAGYPGAEGGHAIADVLRKGKGKIEEKADDRVNDAPALKKADMHGVNRCLDVGVSIGLCFFLGNVVAVSIIPDFGNASGVTSVNTISGILATIYNPSLHDMQVYGIVVTIPLVARMIADQE</sequence>
<dbReference type="GO" id="GO:0045493">
    <property type="term" value="P:xylan catabolic process"/>
    <property type="evidence" value="ECO:0007669"/>
    <property type="project" value="InterPro"/>
</dbReference>
<evidence type="ECO:0000313" key="5">
    <source>
        <dbReference type="Proteomes" id="UP000631114"/>
    </source>
</evidence>
<dbReference type="AlphaFoldDB" id="A0A835I4V7"/>
<proteinExistence type="predicted"/>
<dbReference type="GO" id="GO:0046556">
    <property type="term" value="F:alpha-L-arabinofuranosidase activity"/>
    <property type="evidence" value="ECO:0007669"/>
    <property type="project" value="TreeGrafter"/>
</dbReference>
<keyword evidence="2" id="KW-0326">Glycosidase</keyword>
<gene>
    <name evidence="4" type="ORF">IFM89_029734</name>
</gene>